<dbReference type="Proteomes" id="UP000033866">
    <property type="component" value="Unassembled WGS sequence"/>
</dbReference>
<comment type="caution">
    <text evidence="1">The sequence shown here is derived from an EMBL/GenBank/DDBJ whole genome shotgun (WGS) entry which is preliminary data.</text>
</comment>
<accession>A0A0G0BQH1</accession>
<dbReference type="AlphaFoldDB" id="A0A0G0BQH1"/>
<reference evidence="1 2" key="1">
    <citation type="journal article" date="2015" name="Nature">
        <title>rRNA introns, odd ribosomes, and small enigmatic genomes across a large radiation of phyla.</title>
        <authorList>
            <person name="Brown C.T."/>
            <person name="Hug L.A."/>
            <person name="Thomas B.C."/>
            <person name="Sharon I."/>
            <person name="Castelle C.J."/>
            <person name="Singh A."/>
            <person name="Wilkins M.J."/>
            <person name="Williams K.H."/>
            <person name="Banfield J.F."/>
        </authorList>
    </citation>
    <scope>NUCLEOTIDE SEQUENCE [LARGE SCALE GENOMIC DNA]</scope>
</reference>
<dbReference type="EMBL" id="LBPV01000009">
    <property type="protein sequence ID" value="KKP65896.1"/>
    <property type="molecule type" value="Genomic_DNA"/>
</dbReference>
<evidence type="ECO:0000313" key="1">
    <source>
        <dbReference type="EMBL" id="KKP65896.1"/>
    </source>
</evidence>
<evidence type="ECO:0000313" key="2">
    <source>
        <dbReference type="Proteomes" id="UP000033866"/>
    </source>
</evidence>
<proteinExistence type="predicted"/>
<name>A0A0G0BQH1_9BACT</name>
<gene>
    <name evidence="1" type="ORF">UR61_C0009G0013</name>
</gene>
<protein>
    <submittedName>
        <fullName evidence="1">Uncharacterized protein</fullName>
    </submittedName>
</protein>
<sequence>MAIEIKDPQFNHELYGKGAEAPIVVETNPSVTQVETSEGLNPANNSQTPIEQSLDRAVSEGRVGYDSPEIETKVLASSVTDAQSWNLIMKGKVQGAEIQKP</sequence>
<organism evidence="1 2">
    <name type="scientific">candidate division WS6 bacterium GW2011_GWE1_34_7</name>
    <dbReference type="NCBI Taxonomy" id="1619093"/>
    <lineage>
        <taxon>Bacteria</taxon>
        <taxon>Candidatus Dojkabacteria</taxon>
    </lineage>
</organism>